<dbReference type="PRINTS" id="PR00411">
    <property type="entry name" value="PNDRDTASEI"/>
</dbReference>
<protein>
    <submittedName>
        <fullName evidence="3">Protoporphyrinogen oxidase</fullName>
    </submittedName>
</protein>
<sequence length="539" mass="54483">MNAIRMIDVVVIGGGVAGLVAARECAHIGLTVTIIEATDAVGGAVASHEVAGLTLDSGAESFAVRRGSVADFVAGLGLTEQIVAPNSAGAWLCLPADRRTKKSAARSGQADGHASATAPAGSGVLCVPLPKTGVLGIPASPLADDVRRVIGWGGAWRAYLDRVMPVLKIGREESLGDLVEKRMGRRVLERLVEPVASGVYSAAAADLEVDVVAPGLNAALTTTGSLSGAVLALRSAAPAGSAVGGLRGGMSSLVTALVADLQHFGAEIVTNQTVTQLARAGTDEKPSWTVTTGASAPPEKAHSDEAPVPGAVPGTGADAVADAATAPTTATTLYSRFVIVATPGASALELLAPLGEDFAALTELDWPHPAAVELATLVIDAPALDAQPRGTGVLVAAGTPGVSAKALTHVSAKWDWVAEAAGPGRHVVRLSYGRFNEANPADALSDAEFQALAVRDASIILGVDLDPAAVRGFARTPWRNALSPATLGARDRNRQVREVVEAVPGLEVTGAWLAGTGLASVIPDALTAAARTRHAALGL</sequence>
<dbReference type="Pfam" id="PF01593">
    <property type="entry name" value="Amino_oxidase"/>
    <property type="match status" value="1"/>
</dbReference>
<dbReference type="SUPFAM" id="SSF54373">
    <property type="entry name" value="FAD-linked reductases, C-terminal domain"/>
    <property type="match status" value="1"/>
</dbReference>
<feature type="domain" description="Amine oxidase" evidence="2">
    <location>
        <begin position="16"/>
        <end position="294"/>
    </location>
</feature>
<dbReference type="InterPro" id="IPR050464">
    <property type="entry name" value="Zeta_carotene_desat/Oxidored"/>
</dbReference>
<dbReference type="EMBL" id="BAABCN010000015">
    <property type="protein sequence ID" value="GAA3891083.1"/>
    <property type="molecule type" value="Genomic_DNA"/>
</dbReference>
<dbReference type="InterPro" id="IPR036188">
    <property type="entry name" value="FAD/NAD-bd_sf"/>
</dbReference>
<dbReference type="Gene3D" id="3.90.660.20">
    <property type="entry name" value="Protoporphyrinogen oxidase, mitochondrial, domain 2"/>
    <property type="match status" value="1"/>
</dbReference>
<dbReference type="PANTHER" id="PTHR42923:SF3">
    <property type="entry name" value="PROTOPORPHYRINOGEN OXIDASE"/>
    <property type="match status" value="1"/>
</dbReference>
<dbReference type="Proteomes" id="UP001501803">
    <property type="component" value="Unassembled WGS sequence"/>
</dbReference>
<organism evidence="3 4">
    <name type="scientific">Leifsonia kafniensis</name>
    <dbReference type="NCBI Taxonomy" id="475957"/>
    <lineage>
        <taxon>Bacteria</taxon>
        <taxon>Bacillati</taxon>
        <taxon>Actinomycetota</taxon>
        <taxon>Actinomycetes</taxon>
        <taxon>Micrococcales</taxon>
        <taxon>Microbacteriaceae</taxon>
        <taxon>Leifsonia</taxon>
    </lineage>
</organism>
<evidence type="ECO:0000313" key="4">
    <source>
        <dbReference type="Proteomes" id="UP001501803"/>
    </source>
</evidence>
<evidence type="ECO:0000256" key="1">
    <source>
        <dbReference type="SAM" id="MobiDB-lite"/>
    </source>
</evidence>
<feature type="region of interest" description="Disordered" evidence="1">
    <location>
        <begin position="280"/>
        <end position="306"/>
    </location>
</feature>
<proteinExistence type="predicted"/>
<reference evidence="4" key="1">
    <citation type="journal article" date="2019" name="Int. J. Syst. Evol. Microbiol.">
        <title>The Global Catalogue of Microorganisms (GCM) 10K type strain sequencing project: providing services to taxonomists for standard genome sequencing and annotation.</title>
        <authorList>
            <consortium name="The Broad Institute Genomics Platform"/>
            <consortium name="The Broad Institute Genome Sequencing Center for Infectious Disease"/>
            <person name="Wu L."/>
            <person name="Ma J."/>
        </authorList>
    </citation>
    <scope>NUCLEOTIDE SEQUENCE [LARGE SCALE GENOMIC DNA]</scope>
    <source>
        <strain evidence="4">JCM 17021</strain>
    </source>
</reference>
<dbReference type="Gene3D" id="3.50.50.60">
    <property type="entry name" value="FAD/NAD(P)-binding domain"/>
    <property type="match status" value="1"/>
</dbReference>
<name>A0ABP7L1F1_9MICO</name>
<dbReference type="RefSeq" id="WP_345069275.1">
    <property type="nucleotide sequence ID" value="NZ_BAABCN010000015.1"/>
</dbReference>
<dbReference type="SUPFAM" id="SSF51905">
    <property type="entry name" value="FAD/NAD(P)-binding domain"/>
    <property type="match status" value="1"/>
</dbReference>
<dbReference type="Gene3D" id="1.10.3110.10">
    <property type="entry name" value="protoporphyrinogen ix oxidase, domain 3"/>
    <property type="match status" value="1"/>
</dbReference>
<dbReference type="PANTHER" id="PTHR42923">
    <property type="entry name" value="PROTOPORPHYRINOGEN OXIDASE"/>
    <property type="match status" value="1"/>
</dbReference>
<accession>A0ABP7L1F1</accession>
<gene>
    <name evidence="3" type="primary">hemG</name>
    <name evidence="3" type="ORF">GCM10022381_36240</name>
</gene>
<evidence type="ECO:0000259" key="2">
    <source>
        <dbReference type="Pfam" id="PF01593"/>
    </source>
</evidence>
<dbReference type="InterPro" id="IPR002937">
    <property type="entry name" value="Amino_oxidase"/>
</dbReference>
<evidence type="ECO:0000313" key="3">
    <source>
        <dbReference type="EMBL" id="GAA3891083.1"/>
    </source>
</evidence>
<comment type="caution">
    <text evidence="3">The sequence shown here is derived from an EMBL/GenBank/DDBJ whole genome shotgun (WGS) entry which is preliminary data.</text>
</comment>
<keyword evidence="4" id="KW-1185">Reference proteome</keyword>